<feature type="compositionally biased region" description="Polar residues" evidence="1">
    <location>
        <begin position="1354"/>
        <end position="1370"/>
    </location>
</feature>
<feature type="region of interest" description="Disordered" evidence="1">
    <location>
        <begin position="1391"/>
        <end position="1419"/>
    </location>
</feature>
<dbReference type="InterPro" id="IPR013783">
    <property type="entry name" value="Ig-like_fold"/>
</dbReference>
<dbReference type="Pfam" id="PF24346">
    <property type="entry name" value="DUF7507"/>
    <property type="match status" value="5"/>
</dbReference>
<accession>D7VPY5</accession>
<feature type="region of interest" description="Disordered" evidence="1">
    <location>
        <begin position="1524"/>
        <end position="1546"/>
    </location>
</feature>
<dbReference type="STRING" id="525373.HMPREF0766_13039"/>
<feature type="compositionally biased region" description="Polar residues" evidence="1">
    <location>
        <begin position="1408"/>
        <end position="1419"/>
    </location>
</feature>
<reference evidence="4" key="1">
    <citation type="submission" date="2010-07" db="EMBL/GenBank/DDBJ databases">
        <authorList>
            <person name="Muzny D."/>
            <person name="Qin X."/>
            <person name="Buhay C."/>
            <person name="Dugan-Rocha S."/>
            <person name="Ding Y."/>
            <person name="Chen G."/>
            <person name="Hawes A."/>
            <person name="Holder M."/>
            <person name="Jhangiani S."/>
            <person name="Johnson A."/>
            <person name="Khan Z."/>
            <person name="Li Z."/>
            <person name="Liu W."/>
            <person name="Liu X."/>
            <person name="Perez L."/>
            <person name="Shen H."/>
            <person name="Wang Q."/>
            <person name="Watt J."/>
            <person name="Xi L."/>
            <person name="Xin Y."/>
            <person name="Zhou J."/>
            <person name="Deng J."/>
            <person name="Jiang H."/>
            <person name="Liu Y."/>
            <person name="Qu J."/>
            <person name="Song X.-Z."/>
            <person name="Zhang L."/>
            <person name="Villasana D."/>
            <person name="Johnson A."/>
            <person name="Liu J."/>
            <person name="Liyanage D."/>
            <person name="Lorensuhewa L."/>
            <person name="Robinson T."/>
            <person name="Song A."/>
            <person name="Song B.-B."/>
            <person name="Dinh H."/>
            <person name="Thornton R."/>
            <person name="Coyle M."/>
            <person name="Francisco L."/>
            <person name="Jackson L."/>
            <person name="Javaid M."/>
            <person name="Korchina V."/>
            <person name="Kovar C."/>
            <person name="Mata R."/>
            <person name="Mathew T."/>
            <person name="Ngo R."/>
            <person name="Nguyen L."/>
            <person name="Nguyen N."/>
            <person name="Okwuonu G."/>
            <person name="Ongeri F."/>
            <person name="Pham C."/>
            <person name="Simmons D."/>
            <person name="Wilczek-Boney K."/>
            <person name="Hale W."/>
            <person name="Jakkamsetti A."/>
            <person name="Pham P."/>
            <person name="Ruth R."/>
            <person name="San Lucas F."/>
            <person name="Warren J."/>
            <person name="Zhang J."/>
            <person name="Zhao Z."/>
            <person name="Zhou C."/>
            <person name="Zhu D."/>
            <person name="Lee S."/>
            <person name="Bess C."/>
            <person name="Blankenburg K."/>
            <person name="Forbes L."/>
            <person name="Fu Q."/>
            <person name="Gubbala S."/>
            <person name="Hirani K."/>
            <person name="Jayaseelan J.C."/>
            <person name="Lara F."/>
            <person name="Munidasa M."/>
            <person name="Palculict T."/>
            <person name="Patil S."/>
            <person name="Pu L.-L."/>
            <person name="Saada N."/>
            <person name="Tang L."/>
            <person name="Weissenberger G."/>
            <person name="Zhu Y."/>
            <person name="Hemphill L."/>
            <person name="Shang Y."/>
            <person name="Youmans B."/>
            <person name="Ayvaz T."/>
            <person name="Ross M."/>
            <person name="Santibanez J."/>
            <person name="Aqrawi P."/>
            <person name="Gross S."/>
            <person name="Joshi V."/>
            <person name="Fowler G."/>
            <person name="Nazareth L."/>
            <person name="Reid J."/>
            <person name="Worley K."/>
            <person name="Petrosino J."/>
            <person name="Highlander S."/>
            <person name="Gibbs R."/>
        </authorList>
    </citation>
    <scope>NUCLEOTIDE SEQUENCE [LARGE SCALE GENOMIC DNA]</scope>
    <source>
        <strain evidence="4">ATCC 33861</strain>
    </source>
</reference>
<dbReference type="eggNOG" id="COG2304">
    <property type="taxonomic scope" value="Bacteria"/>
</dbReference>
<dbReference type="HOGENOM" id="CLU_232715_0_0_10"/>
<gene>
    <name evidence="4" type="ORF">HMPREF0766_13039</name>
</gene>
<feature type="domain" description="DUF7507" evidence="3">
    <location>
        <begin position="1887"/>
        <end position="1980"/>
    </location>
</feature>
<dbReference type="InterPro" id="IPR051172">
    <property type="entry name" value="Chlamydia_OmcB"/>
</dbReference>
<sequence length="2078" mass="219292">MTVNASAYPFPTNGTHYVYAKVGETIALASSAQSGTNTQIKLYNPSGIELSLTIGNNAGNIANRTAELEGPRLPGQTSPANAYTAIYHTVVQEGIYKVEFLPHGNGSGSGGRDNISGNGNWTQAANSVYIPAWDVSVANVAKTGWIKGRVYMNVLNMDIYTITSGFSNIGGFYGKFKILTKDGYVYNVDNNGNNGISFTFFVNNKGFFKSTTDNTPLYKSMDLSNLSGRVHDPRTADAGSEVTHKIFYTLPANDLPTSANGAVPGNSTWLKNNRIVPKVEQLKVIGVDGTNGQVSNKGGKISFETGNTGQYKIVIESNGGVNFPARTLTGIALAGVNNILWDGKDGAGNPLPQGNVPAKISVQLQGAEVHFPYLDMEINPNGIILELLNDNLSSVESNIVYWDDTDIPNTSSGTNSSPKNASHFVLPNGTPSSGTNANGHKWGANTTATSGTFGDVKAMDTWTFILGPVETLQTQIAVKVADLKIESVSTSNGVVKVGDEIVYTVIVKNDGPSDVQGAPFSFNAPTGYEITSATPKTVCTGGAQANPSITSNKFNSALDMPNGCSITYEIKVKPTSTAPFGPITVDATIMRPNDVTDPDATNPDINTPPTDPYFECGNGVAGAGCNNIKNNTTVTLIDLLTATKSIVGNPATIKPGQAITYQIKIKNSNTVAKTPVQVSDVIPAGLSQISAITNGGTYNPTNRTITWSNLTVAGNSELTLSFNAIVDANLAAGTVSIKNTAIVTDPIDPTVPVTPEVEVPTEGKITSVKSIVGNPTSVKSGDELEYRIVLTNSYGTAKSGVTVSDALAAELNAPTAISNGGSLSGNTINWTNLTVPANGTLTLSFKAVVKANLAAGTVSIKNTAIVTDPIDPTVPVTPEVEVPTEGKITSVKSIVGNPTKVKSGDELEYRIVLTNSYGTAKTGVTVSDALAAELNAPTAISNGGSLSGNTINWTNLTVPANGTLTLSFKAVVKANLPTGTTAIKNTAIVTDPIDPTVPVTPEVEVKVPSIALVKESVLNDENGDQIVQKGETVTYTFKVFNNGGTVVNNLVINDSKLNIVNLPVVPSLLNPGETGTVTATYTLTQADIDAGSITNTALAKGTDPRGRDVTDISGTAVDNNIPTVTVLPKQPSLVLHKTGTYIDKDNNGSTNVGDVIKYRFEVINNGNVTVKGITISDPKVTVTGGPVDLAPGSSDATTFYAEYIIKQEDIDKGGVYNLATAEGKDPDGDNVSVTSKDPNPISTDPGVDPGCLTCTITPLDRKGEITVMKTANLSQQFRYAGEKIEYDIVVTNTGNVTLKNVNVTDANADIKNIGTITELKVGQSETFKAYHTITAADMLQGYVSNIAVAVGNDPKNNPVTGESKSGNPTQPKDPVDPNCKTCTITPLPWKEIKANNDTPPAINGKDGGSTTSVLDNDQLNGKPVVPAEVKLTPGNSPNKGITMNPDGTITVSPETPSGNYEYPYTICEILNPANCSDAKATVVVQAAPIKANNDTPPAINGKDGGSTTSVLDNDQLNGKPVVPAEVKLTPGTSPNKGITMNPDGTITVSPETPSGNYEYPYTICEILNPANCSDAKVTVVVEAAPIKANNDTPPAINGKDGGSTTSVLDNDQLNGKPVVPAEVKLTPGTSPIKGITMNPDGTITVSPETPAGNYKYPYTICEILNPANCSDAKVTVVVEAAPIKANSDTPVPVNGKNGKTIPSVLDNDQLNGKPVVPAEVKLTPGTSPNKGITMNPDGTITVSPETPTGNYEYPYTICEVLNPTNCSNTVVRITVVEPKLEILKVADRSRVKAAGEEITYTITVKNTGGVEFNNLVLTDVMFPAWNEKIAVLAIGATRSFSLTHKVTQDEIENGVLVNTAKVNAQDPDGKPYQPEVKIETPVDNLAGLTVVKTGDRKEVKERGDKIVYTITVENTGNKILYDIEVTDPLTKLSKTITQLAPGQKEVFTTEYVVIQSDFDLAEIENTAFVKAKDGKGNVVDASGQYSVTVSPLPLHIPNVFTPNGDGQNDKFEIEGIERFDRVEMTIINRWGNEVYRNSRYDNNWVGEGLNEGTYYYIIETHKGSTKQLHKGWVLIKRN</sequence>
<dbReference type="NCBIfam" id="TIGR01451">
    <property type="entry name" value="B_ant_repeat"/>
    <property type="match status" value="8"/>
</dbReference>
<feature type="domain" description="DUF11" evidence="2">
    <location>
        <begin position="774"/>
        <end position="868"/>
    </location>
</feature>
<feature type="domain" description="DUF7507" evidence="3">
    <location>
        <begin position="1131"/>
        <end position="1232"/>
    </location>
</feature>
<dbReference type="eggNOG" id="COG1361">
    <property type="taxonomic scope" value="Bacteria"/>
</dbReference>
<feature type="region of interest" description="Disordered" evidence="1">
    <location>
        <begin position="1428"/>
        <end position="1447"/>
    </location>
</feature>
<evidence type="ECO:0000313" key="4">
    <source>
        <dbReference type="EMBL" id="EFK55836.1"/>
    </source>
</evidence>
<dbReference type="Pfam" id="PF01345">
    <property type="entry name" value="DUF11"/>
    <property type="match status" value="4"/>
</dbReference>
<dbReference type="eggNOG" id="COG3291">
    <property type="taxonomic scope" value="Bacteria"/>
</dbReference>
<feature type="compositionally biased region" description="Polar residues" evidence="1">
    <location>
        <begin position="1530"/>
        <end position="1546"/>
    </location>
</feature>
<dbReference type="PANTHER" id="PTHR34819">
    <property type="entry name" value="LARGE CYSTEINE-RICH PERIPLASMIC PROTEIN OMCB"/>
    <property type="match status" value="1"/>
</dbReference>
<dbReference type="InterPro" id="IPR001434">
    <property type="entry name" value="OmcB-like_DUF11"/>
</dbReference>
<feature type="compositionally biased region" description="Polar residues" evidence="1">
    <location>
        <begin position="1433"/>
        <end position="1447"/>
    </location>
</feature>
<dbReference type="InterPro" id="IPR026341">
    <property type="entry name" value="T9SS_type_B"/>
</dbReference>
<evidence type="ECO:0000313" key="5">
    <source>
        <dbReference type="Proteomes" id="UP000006258"/>
    </source>
</evidence>
<dbReference type="EMBL" id="ACHA02000012">
    <property type="protein sequence ID" value="EFK55836.1"/>
    <property type="molecule type" value="Genomic_DNA"/>
</dbReference>
<name>D7VPY5_SPHSI</name>
<feature type="domain" description="DUF11" evidence="2">
    <location>
        <begin position="482"/>
        <end position="602"/>
    </location>
</feature>
<proteinExistence type="predicted"/>
<dbReference type="Proteomes" id="UP000006258">
    <property type="component" value="Unassembled WGS sequence"/>
</dbReference>
<comment type="caution">
    <text evidence="4">The sequence shown here is derived from an EMBL/GenBank/DDBJ whole genome shotgun (WGS) entry which is preliminary data.</text>
</comment>
<organism evidence="4 5">
    <name type="scientific">Sphingobacterium spiritivorum ATCC 33861</name>
    <dbReference type="NCBI Taxonomy" id="525373"/>
    <lineage>
        <taxon>Bacteria</taxon>
        <taxon>Pseudomonadati</taxon>
        <taxon>Bacteroidota</taxon>
        <taxon>Sphingobacteriia</taxon>
        <taxon>Sphingobacteriales</taxon>
        <taxon>Sphingobacteriaceae</taxon>
        <taxon>Sphingobacterium</taxon>
    </lineage>
</organism>
<feature type="region of interest" description="Disordered" evidence="1">
    <location>
        <begin position="1354"/>
        <end position="1379"/>
    </location>
</feature>
<evidence type="ECO:0000256" key="1">
    <source>
        <dbReference type="SAM" id="MobiDB-lite"/>
    </source>
</evidence>
<dbReference type="Gene3D" id="2.60.40.1170">
    <property type="entry name" value="Mu homology domain, subdomain B"/>
    <property type="match status" value="1"/>
</dbReference>
<evidence type="ECO:0000259" key="3">
    <source>
        <dbReference type="Pfam" id="PF24346"/>
    </source>
</evidence>
<dbReference type="Gene3D" id="2.60.40.10">
    <property type="entry name" value="Immunoglobulins"/>
    <property type="match status" value="1"/>
</dbReference>
<keyword evidence="5" id="KW-1185">Reference proteome</keyword>
<dbReference type="InterPro" id="IPR055354">
    <property type="entry name" value="DUF7507"/>
</dbReference>
<feature type="domain" description="DUF7507" evidence="3">
    <location>
        <begin position="1777"/>
        <end position="1872"/>
    </location>
</feature>
<feature type="region of interest" description="Disordered" evidence="1">
    <location>
        <begin position="1221"/>
        <end position="1246"/>
    </location>
</feature>
<feature type="domain" description="DUF7507" evidence="3">
    <location>
        <begin position="1008"/>
        <end position="1111"/>
    </location>
</feature>
<feature type="domain" description="DUF11" evidence="2">
    <location>
        <begin position="897"/>
        <end position="993"/>
    </location>
</feature>
<feature type="domain" description="DUF11" evidence="2">
    <location>
        <begin position="649"/>
        <end position="745"/>
    </location>
</feature>
<feature type="compositionally biased region" description="Polar residues" evidence="1">
    <location>
        <begin position="1231"/>
        <end position="1242"/>
    </location>
</feature>
<dbReference type="Pfam" id="PF13585">
    <property type="entry name" value="CHU_C"/>
    <property type="match status" value="1"/>
</dbReference>
<protein>
    <submittedName>
        <fullName evidence="4">Conserved repeat protein</fullName>
    </submittedName>
</protein>
<evidence type="ECO:0000259" key="2">
    <source>
        <dbReference type="Pfam" id="PF01345"/>
    </source>
</evidence>
<feature type="domain" description="DUF7507" evidence="3">
    <location>
        <begin position="1264"/>
        <end position="1360"/>
    </location>
</feature>
<dbReference type="Gene3D" id="2.60.40.740">
    <property type="match status" value="1"/>
</dbReference>
<dbReference type="InterPro" id="IPR047589">
    <property type="entry name" value="DUF11_rpt"/>
</dbReference>
<dbReference type="NCBIfam" id="TIGR04131">
    <property type="entry name" value="Bac_Flav_CTERM"/>
    <property type="match status" value="1"/>
</dbReference>